<dbReference type="EMBL" id="GGEC01012405">
    <property type="protein sequence ID" value="MBW92888.1"/>
    <property type="molecule type" value="Transcribed_RNA"/>
</dbReference>
<keyword evidence="1" id="KW-0418">Kinase</keyword>
<dbReference type="GO" id="GO:0016301">
    <property type="term" value="F:kinase activity"/>
    <property type="evidence" value="ECO:0007669"/>
    <property type="project" value="UniProtKB-KW"/>
</dbReference>
<evidence type="ECO:0000313" key="1">
    <source>
        <dbReference type="EMBL" id="MBW92888.1"/>
    </source>
</evidence>
<reference evidence="1" key="1">
    <citation type="submission" date="2018-02" db="EMBL/GenBank/DDBJ databases">
        <title>Rhizophora mucronata_Transcriptome.</title>
        <authorList>
            <person name="Meera S.P."/>
            <person name="Sreeshan A."/>
            <person name="Augustine A."/>
        </authorList>
    </citation>
    <scope>NUCLEOTIDE SEQUENCE</scope>
    <source>
        <tissue evidence="1">Leaf</tissue>
    </source>
</reference>
<protein>
    <submittedName>
        <fullName evidence="1">MAP3K epsilon protein kinase 1 isoform X3</fullName>
    </submittedName>
</protein>
<sequence>MLGRGLMQRHCFHTLGYKILGVP</sequence>
<accession>A0A2P2JHD3</accession>
<keyword evidence="1" id="KW-0808">Transferase</keyword>
<name>A0A2P2JHD3_RHIMU</name>
<organism evidence="1">
    <name type="scientific">Rhizophora mucronata</name>
    <name type="common">Asiatic mangrove</name>
    <dbReference type="NCBI Taxonomy" id="61149"/>
    <lineage>
        <taxon>Eukaryota</taxon>
        <taxon>Viridiplantae</taxon>
        <taxon>Streptophyta</taxon>
        <taxon>Embryophyta</taxon>
        <taxon>Tracheophyta</taxon>
        <taxon>Spermatophyta</taxon>
        <taxon>Magnoliopsida</taxon>
        <taxon>eudicotyledons</taxon>
        <taxon>Gunneridae</taxon>
        <taxon>Pentapetalae</taxon>
        <taxon>rosids</taxon>
        <taxon>fabids</taxon>
        <taxon>Malpighiales</taxon>
        <taxon>Rhizophoraceae</taxon>
        <taxon>Rhizophora</taxon>
    </lineage>
</organism>
<proteinExistence type="predicted"/>
<dbReference type="EMBL" id="GGEC01012406">
    <property type="protein sequence ID" value="MBW92889.1"/>
    <property type="molecule type" value="Transcribed_RNA"/>
</dbReference>
<dbReference type="AlphaFoldDB" id="A0A2P2JHD3"/>